<organism evidence="1 2">
    <name type="scientific">Psychrobacter saeujeotis</name>
    <dbReference type="NCBI Taxonomy" id="3143436"/>
    <lineage>
        <taxon>Bacteria</taxon>
        <taxon>Pseudomonadati</taxon>
        <taxon>Pseudomonadota</taxon>
        <taxon>Gammaproteobacteria</taxon>
        <taxon>Moraxellales</taxon>
        <taxon>Moraxellaceae</taxon>
        <taxon>Psychrobacter</taxon>
    </lineage>
</organism>
<dbReference type="RefSeq" id="WP_299218525.1">
    <property type="nucleotide sequence ID" value="NZ_JBDGHN010000005.1"/>
</dbReference>
<evidence type="ECO:0000313" key="1">
    <source>
        <dbReference type="EMBL" id="MEN2751919.1"/>
    </source>
</evidence>
<gene>
    <name evidence="1" type="ORF">AAIR29_09780</name>
</gene>
<name>A0ABU9XAJ0_9GAMM</name>
<dbReference type="SUPFAM" id="SSF52091">
    <property type="entry name" value="SpoIIaa-like"/>
    <property type="match status" value="1"/>
</dbReference>
<dbReference type="InterPro" id="IPR036513">
    <property type="entry name" value="STAS_dom_sf"/>
</dbReference>
<dbReference type="Gene3D" id="3.40.50.10600">
    <property type="entry name" value="SpoIIaa-like domains"/>
    <property type="match status" value="1"/>
</dbReference>
<dbReference type="InterPro" id="IPR038396">
    <property type="entry name" value="SpoIIAA-like_sf"/>
</dbReference>
<dbReference type="Proteomes" id="UP001461960">
    <property type="component" value="Unassembled WGS sequence"/>
</dbReference>
<evidence type="ECO:0000313" key="2">
    <source>
        <dbReference type="Proteomes" id="UP001461960"/>
    </source>
</evidence>
<accession>A0ABU9XAJ0</accession>
<dbReference type="EMBL" id="JBDGHN010000005">
    <property type="protein sequence ID" value="MEN2751919.1"/>
    <property type="molecule type" value="Genomic_DNA"/>
</dbReference>
<dbReference type="InterPro" id="IPR021866">
    <property type="entry name" value="SpoIIAA-like"/>
</dbReference>
<sequence>MTYLLTKHSNNHIELAINGKIHSDDMNRLLDEWVQATASMVQADPNTELQNATLLYRIDSFAMPSFSAVMDEMRRMPELWATMKYFGKMAVISEQQWLQKVAEIEGWMIPNLDIKGFNPDEESAAKVWLGLQG</sequence>
<dbReference type="Pfam" id="PF11964">
    <property type="entry name" value="SpoIIAA-like"/>
    <property type="match status" value="1"/>
</dbReference>
<comment type="caution">
    <text evidence="1">The sequence shown here is derived from an EMBL/GenBank/DDBJ whole genome shotgun (WGS) entry which is preliminary data.</text>
</comment>
<proteinExistence type="predicted"/>
<protein>
    <submittedName>
        <fullName evidence="1">STAS/SEC14 domain-containing protein</fullName>
    </submittedName>
</protein>
<reference evidence="1 2" key="1">
    <citation type="submission" date="2024-05" db="EMBL/GenBank/DDBJ databases">
        <authorList>
            <person name="Kim H.-Y."/>
            <person name="Kim E."/>
            <person name="Cai Y."/>
            <person name="Yang S.-M."/>
            <person name="Lee W."/>
        </authorList>
    </citation>
    <scope>NUCLEOTIDE SEQUENCE [LARGE SCALE GENOMIC DNA]</scope>
    <source>
        <strain evidence="1 2">FBL11</strain>
    </source>
</reference>
<keyword evidence="2" id="KW-1185">Reference proteome</keyword>